<evidence type="ECO:0000313" key="3">
    <source>
        <dbReference type="EMBL" id="MCC3145299.1"/>
    </source>
</evidence>
<sequence length="275" mass="30191">MDIVFSKTALEFEKAGHPESPERLEKASDYLKNKGYNFIEAEAAAAEELSLVHNKSQLIKIKENNFYNSDCPNYENIYDYAALAAGAALQAASCNGFSLMRPPGHHAGADYLMGFCYFNNLAVAVEKEEKKTLIIDFDGHHGNGTQDIFFGRKDIVYLSLHKAVFPGSGLQSRANCLNHVFRKIPGEEKYLKELQKLLQKALRAGVDFELIAVSAGFDAYQNDPLASLGISSEGYYKIGQLIAELGLPSFAVLEGGYNAAMLGKNIDNFITGLEA</sequence>
<accession>A0AAW4X0H0</accession>
<comment type="similarity">
    <text evidence="1">Belongs to the histone deacetylase family.</text>
</comment>
<protein>
    <recommendedName>
        <fullName evidence="2">Histone deacetylase domain-containing protein</fullName>
    </recommendedName>
</protein>
<dbReference type="EMBL" id="JAJFAT010000010">
    <property type="protein sequence ID" value="MCC3145299.1"/>
    <property type="molecule type" value="Genomic_DNA"/>
</dbReference>
<feature type="domain" description="Histone deacetylase" evidence="2">
    <location>
        <begin position="17"/>
        <end position="272"/>
    </location>
</feature>
<dbReference type="RefSeq" id="WP_229345920.1">
    <property type="nucleotide sequence ID" value="NZ_JAJFAT010000010.1"/>
</dbReference>
<dbReference type="Pfam" id="PF00850">
    <property type="entry name" value="Hist_deacetyl"/>
    <property type="match status" value="1"/>
</dbReference>
<dbReference type="InterPro" id="IPR000286">
    <property type="entry name" value="HDACs"/>
</dbReference>
<gene>
    <name evidence="3" type="ORF">LJ207_08185</name>
</gene>
<dbReference type="GO" id="GO:0040029">
    <property type="term" value="P:epigenetic regulation of gene expression"/>
    <property type="evidence" value="ECO:0007669"/>
    <property type="project" value="TreeGrafter"/>
</dbReference>
<dbReference type="PRINTS" id="PR01270">
    <property type="entry name" value="HDASUPER"/>
</dbReference>
<reference evidence="3 4" key="1">
    <citation type="submission" date="2021-10" db="EMBL/GenBank/DDBJ databases">
        <authorList>
            <person name="Grouzdev D.S."/>
            <person name="Pantiukh K.S."/>
            <person name="Krutkina M.S."/>
        </authorList>
    </citation>
    <scope>NUCLEOTIDE SEQUENCE [LARGE SCALE GENOMIC DNA]</scope>
    <source>
        <strain evidence="3 4">Z-7514</strain>
    </source>
</reference>
<proteinExistence type="inferred from homology"/>
<dbReference type="GO" id="GO:0004407">
    <property type="term" value="F:histone deacetylase activity"/>
    <property type="evidence" value="ECO:0007669"/>
    <property type="project" value="TreeGrafter"/>
</dbReference>
<dbReference type="InterPro" id="IPR023696">
    <property type="entry name" value="Ureohydrolase_dom_sf"/>
</dbReference>
<dbReference type="PANTHER" id="PTHR10625">
    <property type="entry name" value="HISTONE DEACETYLASE HDAC1-RELATED"/>
    <property type="match status" value="1"/>
</dbReference>
<keyword evidence="4" id="KW-1185">Reference proteome</keyword>
<evidence type="ECO:0000259" key="2">
    <source>
        <dbReference type="Pfam" id="PF00850"/>
    </source>
</evidence>
<dbReference type="InterPro" id="IPR037138">
    <property type="entry name" value="His_deacetylse_dom_sf"/>
</dbReference>
<dbReference type="SUPFAM" id="SSF52768">
    <property type="entry name" value="Arginase/deacetylase"/>
    <property type="match status" value="1"/>
</dbReference>
<dbReference type="AlphaFoldDB" id="A0AAW4X0H0"/>
<evidence type="ECO:0000256" key="1">
    <source>
        <dbReference type="ARBA" id="ARBA00005947"/>
    </source>
</evidence>
<dbReference type="InterPro" id="IPR023801">
    <property type="entry name" value="His_deacetylse_dom"/>
</dbReference>
<name>A0AAW4X0H0_9FIRM</name>
<dbReference type="Gene3D" id="3.40.800.20">
    <property type="entry name" value="Histone deacetylase domain"/>
    <property type="match status" value="1"/>
</dbReference>
<evidence type="ECO:0000313" key="4">
    <source>
        <dbReference type="Proteomes" id="UP001199296"/>
    </source>
</evidence>
<organism evidence="3 4">
    <name type="scientific">Halanaerobium polyolivorans</name>
    <dbReference type="NCBI Taxonomy" id="2886943"/>
    <lineage>
        <taxon>Bacteria</taxon>
        <taxon>Bacillati</taxon>
        <taxon>Bacillota</taxon>
        <taxon>Clostridia</taxon>
        <taxon>Halanaerobiales</taxon>
        <taxon>Halanaerobiaceae</taxon>
        <taxon>Halanaerobium</taxon>
    </lineage>
</organism>
<comment type="caution">
    <text evidence="3">The sequence shown here is derived from an EMBL/GenBank/DDBJ whole genome shotgun (WGS) entry which is preliminary data.</text>
</comment>
<dbReference type="Proteomes" id="UP001199296">
    <property type="component" value="Unassembled WGS sequence"/>
</dbReference>
<dbReference type="PANTHER" id="PTHR10625:SF10">
    <property type="entry name" value="HISTONE DEACETYLASE HDAC1"/>
    <property type="match status" value="1"/>
</dbReference>